<organism evidence="12 13">
    <name type="scientific">Lacrimispora xylanisolvens</name>
    <dbReference type="NCBI Taxonomy" id="384636"/>
    <lineage>
        <taxon>Bacteria</taxon>
        <taxon>Bacillati</taxon>
        <taxon>Bacillota</taxon>
        <taxon>Clostridia</taxon>
        <taxon>Lachnospirales</taxon>
        <taxon>Lachnospiraceae</taxon>
        <taxon>Lacrimispora</taxon>
    </lineage>
</organism>
<keyword evidence="6" id="KW-0479">Metal-binding</keyword>
<keyword evidence="8" id="KW-0408">Iron</keyword>
<dbReference type="GO" id="GO:0016491">
    <property type="term" value="F:oxidoreductase activity"/>
    <property type="evidence" value="ECO:0007669"/>
    <property type="project" value="UniProtKB-KW"/>
</dbReference>
<dbReference type="EMBL" id="PTJA01000023">
    <property type="protein sequence ID" value="PPK74696.1"/>
    <property type="molecule type" value="Genomic_DNA"/>
</dbReference>
<gene>
    <name evidence="12" type="ORF">BXY41_12311</name>
</gene>
<dbReference type="Gene3D" id="3.20.20.70">
    <property type="entry name" value="Aldolase class I"/>
    <property type="match status" value="1"/>
</dbReference>
<name>A0A2S6HB98_9FIRM</name>
<accession>A0A2S6HB98</accession>
<keyword evidence="5" id="KW-0288">FMN</keyword>
<protein>
    <submittedName>
        <fullName evidence="12">2-enoate reductase</fullName>
    </submittedName>
</protein>
<evidence type="ECO:0000256" key="8">
    <source>
        <dbReference type="ARBA" id="ARBA00023004"/>
    </source>
</evidence>
<evidence type="ECO:0000256" key="3">
    <source>
        <dbReference type="ARBA" id="ARBA00011048"/>
    </source>
</evidence>
<comment type="caution">
    <text evidence="12">The sequence shown here is derived from an EMBL/GenBank/DDBJ whole genome shotgun (WGS) entry which is preliminary data.</text>
</comment>
<evidence type="ECO:0000256" key="7">
    <source>
        <dbReference type="ARBA" id="ARBA00023002"/>
    </source>
</evidence>
<evidence type="ECO:0000313" key="12">
    <source>
        <dbReference type="EMBL" id="PPK74696.1"/>
    </source>
</evidence>
<dbReference type="RefSeq" id="WP_104439837.1">
    <property type="nucleotide sequence ID" value="NZ_PTJA01000023.1"/>
</dbReference>
<dbReference type="Pfam" id="PF00724">
    <property type="entry name" value="Oxidored_FMN"/>
    <property type="match status" value="1"/>
</dbReference>
<proteinExistence type="inferred from homology"/>
<dbReference type="SUPFAM" id="SSF51905">
    <property type="entry name" value="FAD/NAD(P)-binding domain"/>
    <property type="match status" value="1"/>
</dbReference>
<feature type="domain" description="FAD/NAD(P)-binding" evidence="11">
    <location>
        <begin position="378"/>
        <end position="609"/>
    </location>
</feature>
<dbReference type="AlphaFoldDB" id="A0A2S6HB98"/>
<dbReference type="Proteomes" id="UP000237749">
    <property type="component" value="Unassembled WGS sequence"/>
</dbReference>
<dbReference type="InterPro" id="IPR023753">
    <property type="entry name" value="FAD/NAD-binding_dom"/>
</dbReference>
<keyword evidence="13" id="KW-1185">Reference proteome</keyword>
<dbReference type="OrthoDB" id="9772736at2"/>
<evidence type="ECO:0000256" key="9">
    <source>
        <dbReference type="ARBA" id="ARBA00023014"/>
    </source>
</evidence>
<comment type="cofactor">
    <cofactor evidence="1">
        <name>FMN</name>
        <dbReference type="ChEBI" id="CHEBI:58210"/>
    </cofactor>
</comment>
<comment type="cofactor">
    <cofactor evidence="2">
        <name>[4Fe-4S] cluster</name>
        <dbReference type="ChEBI" id="CHEBI:49883"/>
    </cofactor>
</comment>
<evidence type="ECO:0000313" key="13">
    <source>
        <dbReference type="Proteomes" id="UP000237749"/>
    </source>
</evidence>
<dbReference type="Pfam" id="PF07992">
    <property type="entry name" value="Pyr_redox_2"/>
    <property type="match status" value="1"/>
</dbReference>
<evidence type="ECO:0000256" key="5">
    <source>
        <dbReference type="ARBA" id="ARBA00022643"/>
    </source>
</evidence>
<dbReference type="InterPro" id="IPR001155">
    <property type="entry name" value="OxRdtase_FMN_N"/>
</dbReference>
<evidence type="ECO:0000259" key="10">
    <source>
        <dbReference type="Pfam" id="PF00724"/>
    </source>
</evidence>
<dbReference type="GO" id="GO:0046872">
    <property type="term" value="F:metal ion binding"/>
    <property type="evidence" value="ECO:0007669"/>
    <property type="project" value="UniProtKB-KW"/>
</dbReference>
<evidence type="ECO:0000256" key="1">
    <source>
        <dbReference type="ARBA" id="ARBA00001917"/>
    </source>
</evidence>
<dbReference type="InterPro" id="IPR013785">
    <property type="entry name" value="Aldolase_TIM"/>
</dbReference>
<dbReference type="PANTHER" id="PTHR42917:SF2">
    <property type="entry name" value="2,4-DIENOYL-COA REDUCTASE [(2E)-ENOYL-COA-PRODUCING]"/>
    <property type="match status" value="1"/>
</dbReference>
<dbReference type="Gene3D" id="3.50.50.60">
    <property type="entry name" value="FAD/NAD(P)-binding domain"/>
    <property type="match status" value="1"/>
</dbReference>
<dbReference type="InterPro" id="IPR036188">
    <property type="entry name" value="FAD/NAD-bd_sf"/>
</dbReference>
<sequence length="638" mass="70193">MLLFQEGKIRNLTIKNRIALAPMGQPADIDGGFTQSNIDYLVERAKGGVGLIITGCTVCSDEYEPRPCNMHNNFHQNDRLGTLADQVHMYGSKLCLQLSPGIGRMSFIDPFTPPYSSSPVPSYAFPDLICREMPVEGIKKLVKAMGYSAQLAMRAGVDMVQVHAYGGYLIDQFTSAYWNKRTDEYGGSFENRTRFLREIIEEIRKMCGSRFPISVKLTIDSVDGPERPLEEGLAVAKMLDEMDVDLLHVGRGAYNCRWRMVSSVYQEPGFDIEAVKQIKKIVKNMPVMVHGKLDGANIAEKALAENAADFIAIGHGLLADPHWPNKTKNNRLDEIIPCIGCGECHYNAMNGKILSCAVTPTTGYEKEYALSPATENKRILVIGGGPGGMKAAITAAQRGFQVTLWEKNTYLGGEMTVAGAPRFKKDVASHVEYLVRQIYKHAIDLRLGFHAGIEDVTKFNPDFVVVATGAEPIMIKVPGYDKAHVTLAEDVLLHKKNIGNQVVVVGGGLVGCETAVELSMQGHDVTIIEMMDGILKTASHFVANDQNLRYLVQQSGLKILSSAKLTEIMDDAILYEKDGQLQKVSCDSVVFAVGFRSNQDLYNQIKNAGFESVVIGDNIQPGKILDAIHQGYHSIRVL</sequence>
<dbReference type="PRINTS" id="PR00469">
    <property type="entry name" value="PNDRDTASEII"/>
</dbReference>
<keyword evidence="9" id="KW-0411">Iron-sulfur</keyword>
<feature type="domain" description="NADH:flavin oxidoreductase/NADH oxidase N-terminal" evidence="10">
    <location>
        <begin position="3"/>
        <end position="333"/>
    </location>
</feature>
<dbReference type="PRINTS" id="PR00368">
    <property type="entry name" value="FADPNR"/>
</dbReference>
<evidence type="ECO:0000256" key="4">
    <source>
        <dbReference type="ARBA" id="ARBA00022630"/>
    </source>
</evidence>
<evidence type="ECO:0000256" key="6">
    <source>
        <dbReference type="ARBA" id="ARBA00022723"/>
    </source>
</evidence>
<evidence type="ECO:0000256" key="2">
    <source>
        <dbReference type="ARBA" id="ARBA00001966"/>
    </source>
</evidence>
<evidence type="ECO:0000259" key="11">
    <source>
        <dbReference type="Pfam" id="PF07992"/>
    </source>
</evidence>
<dbReference type="GO" id="GO:0051536">
    <property type="term" value="F:iron-sulfur cluster binding"/>
    <property type="evidence" value="ECO:0007669"/>
    <property type="project" value="UniProtKB-KW"/>
</dbReference>
<dbReference type="InterPro" id="IPR051793">
    <property type="entry name" value="NADH:flavin_oxidoreductase"/>
</dbReference>
<reference evidence="12 13" key="1">
    <citation type="submission" date="2018-02" db="EMBL/GenBank/DDBJ databases">
        <title>Genomic Encyclopedia of Archaeal and Bacterial Type Strains, Phase II (KMG-II): from individual species to whole genera.</title>
        <authorList>
            <person name="Goeker M."/>
        </authorList>
    </citation>
    <scope>NUCLEOTIDE SEQUENCE [LARGE SCALE GENOMIC DNA]</scope>
    <source>
        <strain evidence="12 13">DSM 3808</strain>
    </source>
</reference>
<dbReference type="SUPFAM" id="SSF51395">
    <property type="entry name" value="FMN-linked oxidoreductases"/>
    <property type="match status" value="1"/>
</dbReference>
<dbReference type="PANTHER" id="PTHR42917">
    <property type="entry name" value="2,4-DIENOYL-COA REDUCTASE"/>
    <property type="match status" value="1"/>
</dbReference>
<keyword evidence="7" id="KW-0560">Oxidoreductase</keyword>
<comment type="similarity">
    <text evidence="3">In the N-terminal section; belongs to the NADH:flavin oxidoreductase/NADH oxidase family.</text>
</comment>
<dbReference type="CDD" id="cd02803">
    <property type="entry name" value="OYE_like_FMN_family"/>
    <property type="match status" value="1"/>
</dbReference>
<keyword evidence="4" id="KW-0285">Flavoprotein</keyword>
<dbReference type="GO" id="GO:0010181">
    <property type="term" value="F:FMN binding"/>
    <property type="evidence" value="ECO:0007669"/>
    <property type="project" value="InterPro"/>
</dbReference>
<dbReference type="Gene3D" id="3.40.50.720">
    <property type="entry name" value="NAD(P)-binding Rossmann-like Domain"/>
    <property type="match status" value="1"/>
</dbReference>